<dbReference type="GO" id="GO:0005524">
    <property type="term" value="F:ATP binding"/>
    <property type="evidence" value="ECO:0007669"/>
    <property type="project" value="InterPro"/>
</dbReference>
<dbReference type="Pfam" id="PF00005">
    <property type="entry name" value="ABC_tran"/>
    <property type="match status" value="1"/>
</dbReference>
<organism evidence="2 3">
    <name type="scientific">Strigamia maritima</name>
    <name type="common">European centipede</name>
    <name type="synonym">Geophilus maritimus</name>
    <dbReference type="NCBI Taxonomy" id="126957"/>
    <lineage>
        <taxon>Eukaryota</taxon>
        <taxon>Metazoa</taxon>
        <taxon>Ecdysozoa</taxon>
        <taxon>Arthropoda</taxon>
        <taxon>Myriapoda</taxon>
        <taxon>Chilopoda</taxon>
        <taxon>Pleurostigmophora</taxon>
        <taxon>Geophilomorpha</taxon>
        <taxon>Linotaeniidae</taxon>
        <taxon>Strigamia</taxon>
    </lineage>
</organism>
<dbReference type="OMA" id="WAYPVLK"/>
<dbReference type="InterPro" id="IPR027417">
    <property type="entry name" value="P-loop_NTPase"/>
</dbReference>
<dbReference type="EMBL" id="JH431486">
    <property type="status" value="NOT_ANNOTATED_CDS"/>
    <property type="molecule type" value="Genomic_DNA"/>
</dbReference>
<dbReference type="EnsemblMetazoa" id="SMAR004443-RA">
    <property type="protein sequence ID" value="SMAR004443-PA"/>
    <property type="gene ID" value="SMAR004443"/>
</dbReference>
<dbReference type="SUPFAM" id="SSF52540">
    <property type="entry name" value="P-loop containing nucleoside triphosphate hydrolases"/>
    <property type="match status" value="1"/>
</dbReference>
<evidence type="ECO:0000313" key="2">
    <source>
        <dbReference type="EnsemblMetazoa" id="SMAR004443-PA"/>
    </source>
</evidence>
<dbReference type="Gene3D" id="3.40.50.300">
    <property type="entry name" value="P-loop containing nucleotide triphosphate hydrolases"/>
    <property type="match status" value="1"/>
</dbReference>
<dbReference type="STRING" id="126957.T1ITJ3"/>
<reference evidence="3" key="1">
    <citation type="submission" date="2011-05" db="EMBL/GenBank/DDBJ databases">
        <authorList>
            <person name="Richards S.R."/>
            <person name="Qu J."/>
            <person name="Jiang H."/>
            <person name="Jhangiani S.N."/>
            <person name="Agravi P."/>
            <person name="Goodspeed R."/>
            <person name="Gross S."/>
            <person name="Mandapat C."/>
            <person name="Jackson L."/>
            <person name="Mathew T."/>
            <person name="Pu L."/>
            <person name="Thornton R."/>
            <person name="Saada N."/>
            <person name="Wilczek-Boney K.B."/>
            <person name="Lee S."/>
            <person name="Kovar C."/>
            <person name="Wu Y."/>
            <person name="Scherer S.E."/>
            <person name="Worley K.C."/>
            <person name="Muzny D.M."/>
            <person name="Gibbs R."/>
        </authorList>
    </citation>
    <scope>NUCLEOTIDE SEQUENCE</scope>
    <source>
        <strain evidence="3">Brora</strain>
    </source>
</reference>
<dbReference type="eggNOG" id="KOG0059">
    <property type="taxonomic scope" value="Eukaryota"/>
</dbReference>
<dbReference type="HOGENOM" id="CLU_2375026_0_0_1"/>
<keyword evidence="3" id="KW-1185">Reference proteome</keyword>
<protein>
    <recommendedName>
        <fullName evidence="1">ABC transporter domain-containing protein</fullName>
    </recommendedName>
</protein>
<dbReference type="PANTHER" id="PTHR43038:SF3">
    <property type="entry name" value="ABC TRANSPORTER G FAMILY MEMBER 20 ISOFORM X1"/>
    <property type="match status" value="1"/>
</dbReference>
<reference evidence="2" key="2">
    <citation type="submission" date="2015-02" db="UniProtKB">
        <authorList>
            <consortium name="EnsemblMetazoa"/>
        </authorList>
    </citation>
    <scope>IDENTIFICATION</scope>
</reference>
<evidence type="ECO:0000259" key="1">
    <source>
        <dbReference type="Pfam" id="PF00005"/>
    </source>
</evidence>
<dbReference type="AlphaFoldDB" id="T1ITJ3"/>
<dbReference type="PhylomeDB" id="T1ITJ3"/>
<evidence type="ECO:0000313" key="3">
    <source>
        <dbReference type="Proteomes" id="UP000014500"/>
    </source>
</evidence>
<dbReference type="PANTHER" id="PTHR43038">
    <property type="entry name" value="ATP-BINDING CASSETTE, SUB-FAMILY H, MEMBER 1"/>
    <property type="match status" value="1"/>
</dbReference>
<dbReference type="Proteomes" id="UP000014500">
    <property type="component" value="Unassembled WGS sequence"/>
</dbReference>
<accession>T1ITJ3</accession>
<feature type="domain" description="ABC transporter" evidence="1">
    <location>
        <begin position="33"/>
        <end position="98"/>
    </location>
</feature>
<dbReference type="GO" id="GO:0016887">
    <property type="term" value="F:ATP hydrolysis activity"/>
    <property type="evidence" value="ECO:0007669"/>
    <property type="project" value="InterPro"/>
</dbReference>
<sequence>MSDTGAEKDALAGVVVKDLYYNYGFSSWAYPVLKGIDLNVAAGTIYGLLGPSGCGKTTLLKCVIGTLKPDSGRVRLFGRLPGTVKSRVPGVGVGYMPQ</sequence>
<dbReference type="InterPro" id="IPR003439">
    <property type="entry name" value="ABC_transporter-like_ATP-bd"/>
</dbReference>
<proteinExistence type="predicted"/>
<name>T1ITJ3_STRMM</name>